<dbReference type="AlphaFoldDB" id="A0A6A6VY13"/>
<protein>
    <submittedName>
        <fullName evidence="2">Uncharacterized protein</fullName>
    </submittedName>
</protein>
<evidence type="ECO:0000256" key="1">
    <source>
        <dbReference type="SAM" id="MobiDB-lite"/>
    </source>
</evidence>
<gene>
    <name evidence="2" type="ORF">EJ05DRAFT_488296</name>
</gene>
<feature type="region of interest" description="Disordered" evidence="1">
    <location>
        <begin position="1"/>
        <end position="34"/>
    </location>
</feature>
<keyword evidence="3" id="KW-1185">Reference proteome</keyword>
<dbReference type="EMBL" id="ML996577">
    <property type="protein sequence ID" value="KAF2755548.1"/>
    <property type="molecule type" value="Genomic_DNA"/>
</dbReference>
<organism evidence="2 3">
    <name type="scientific">Pseudovirgaria hyperparasitica</name>
    <dbReference type="NCBI Taxonomy" id="470096"/>
    <lineage>
        <taxon>Eukaryota</taxon>
        <taxon>Fungi</taxon>
        <taxon>Dikarya</taxon>
        <taxon>Ascomycota</taxon>
        <taxon>Pezizomycotina</taxon>
        <taxon>Dothideomycetes</taxon>
        <taxon>Dothideomycetes incertae sedis</taxon>
        <taxon>Acrospermales</taxon>
        <taxon>Acrospermaceae</taxon>
        <taxon>Pseudovirgaria</taxon>
    </lineage>
</organism>
<sequence>MPQISRRNARRRDVLVHIDQNTNGTNESNDNTNMSVVHPPRRPPHVHRSGLAAFVHFSLLSTPSIVVVDYFICCHCRLPTPFSTLPATQIPACPACGHVVDYTGDCDAKFTIVEPLIRGRVDRQDDIHKRVWRKKERDRGVRLVFPFRGTDSTVFWTWEPPGLPVVLGEEEEQDDGVEGVRCGGEFEFVGPDEGDEWVEVGESDSDRSQTVGERSGGR</sequence>
<dbReference type="Proteomes" id="UP000799437">
    <property type="component" value="Unassembled WGS sequence"/>
</dbReference>
<feature type="compositionally biased region" description="Polar residues" evidence="1">
    <location>
        <begin position="19"/>
        <end position="34"/>
    </location>
</feature>
<accession>A0A6A6VY13</accession>
<evidence type="ECO:0000313" key="3">
    <source>
        <dbReference type="Proteomes" id="UP000799437"/>
    </source>
</evidence>
<dbReference type="GeneID" id="54486749"/>
<dbReference type="RefSeq" id="XP_033597999.1">
    <property type="nucleotide sequence ID" value="XM_033745695.1"/>
</dbReference>
<name>A0A6A6VY13_9PEZI</name>
<proteinExistence type="predicted"/>
<evidence type="ECO:0000313" key="2">
    <source>
        <dbReference type="EMBL" id="KAF2755548.1"/>
    </source>
</evidence>
<feature type="compositionally biased region" description="Acidic residues" evidence="1">
    <location>
        <begin position="192"/>
        <end position="203"/>
    </location>
</feature>
<feature type="region of interest" description="Disordered" evidence="1">
    <location>
        <begin position="192"/>
        <end position="218"/>
    </location>
</feature>
<reference evidence="2" key="1">
    <citation type="journal article" date="2020" name="Stud. Mycol.">
        <title>101 Dothideomycetes genomes: a test case for predicting lifestyles and emergence of pathogens.</title>
        <authorList>
            <person name="Haridas S."/>
            <person name="Albert R."/>
            <person name="Binder M."/>
            <person name="Bloem J."/>
            <person name="Labutti K."/>
            <person name="Salamov A."/>
            <person name="Andreopoulos B."/>
            <person name="Baker S."/>
            <person name="Barry K."/>
            <person name="Bills G."/>
            <person name="Bluhm B."/>
            <person name="Cannon C."/>
            <person name="Castanera R."/>
            <person name="Culley D."/>
            <person name="Daum C."/>
            <person name="Ezra D."/>
            <person name="Gonzalez J."/>
            <person name="Henrissat B."/>
            <person name="Kuo A."/>
            <person name="Liang C."/>
            <person name="Lipzen A."/>
            <person name="Lutzoni F."/>
            <person name="Magnuson J."/>
            <person name="Mondo S."/>
            <person name="Nolan M."/>
            <person name="Ohm R."/>
            <person name="Pangilinan J."/>
            <person name="Park H.-J."/>
            <person name="Ramirez L."/>
            <person name="Alfaro M."/>
            <person name="Sun H."/>
            <person name="Tritt A."/>
            <person name="Yoshinaga Y."/>
            <person name="Zwiers L.-H."/>
            <person name="Turgeon B."/>
            <person name="Goodwin S."/>
            <person name="Spatafora J."/>
            <person name="Crous P."/>
            <person name="Grigoriev I."/>
        </authorList>
    </citation>
    <scope>NUCLEOTIDE SEQUENCE</scope>
    <source>
        <strain evidence="2">CBS 121739</strain>
    </source>
</reference>